<dbReference type="RefSeq" id="WP_194112877.1">
    <property type="nucleotide sequence ID" value="NZ_JADFFL010000007.1"/>
</dbReference>
<dbReference type="AlphaFoldDB" id="A0A929L127"/>
<gene>
    <name evidence="4" type="ORF">IRJ16_17260</name>
</gene>
<reference evidence="4" key="1">
    <citation type="submission" date="2020-10" db="EMBL/GenBank/DDBJ databases">
        <title>Mucilaginibacter mali sp. nov., isolated from rhizosphere soil of apple orchard.</title>
        <authorList>
            <person name="Lee J.-S."/>
            <person name="Kim H.S."/>
            <person name="Kim J.-S."/>
        </authorList>
    </citation>
    <scope>NUCLEOTIDE SEQUENCE</scope>
    <source>
        <strain evidence="4">KCTC 22746</strain>
    </source>
</reference>
<evidence type="ECO:0000313" key="5">
    <source>
        <dbReference type="Proteomes" id="UP000622475"/>
    </source>
</evidence>
<accession>A0A929L127</accession>
<dbReference type="CDD" id="cd02966">
    <property type="entry name" value="TlpA_like_family"/>
    <property type="match status" value="1"/>
</dbReference>
<dbReference type="Proteomes" id="UP000622475">
    <property type="component" value="Unassembled WGS sequence"/>
</dbReference>
<dbReference type="PANTHER" id="PTHR42852">
    <property type="entry name" value="THIOL:DISULFIDE INTERCHANGE PROTEIN DSBE"/>
    <property type="match status" value="1"/>
</dbReference>
<dbReference type="EMBL" id="JADFFL010000007">
    <property type="protein sequence ID" value="MBE9663638.1"/>
    <property type="molecule type" value="Genomic_DNA"/>
</dbReference>
<sequence>MLKITYSFINAKLLAVAIPIALFSILDASAQALHPDAVNSRTKFFDNYHKDPDTALFYARKLAKKSEDASYLRQAVHSDIFYYFTDVFRQKVADQAKKDNKADWKKDLDKGLLPMYNTIYKMSTDADPIVSGTAKPIYLWTNVNRLKMQMAEADEVSKLGGTAVKGGVKDKLNLALGSPVADKAKIKALAQSFIAMEATQKDLFQDKTGTYALLMYKDIADDKDLSKQADELLALTMKATLPVINSIDDRTASREAFAKRAWTRYIYAAANYFKAERLVKAGDPKAAMSYYQAAAKYSPDFYDMGIGGEYGNEEMLFGNNDKQTFNKAYVDHLKKYGTKDETLAALTEMALRNPVDRKTDLSTFYAANFAGQETFAAYWRKAVNEGRPVAPEISVTKTDGVQYSSTKQKGKWILVDFWGSWCGPCREEHPALQKIYTKAAADASGKLDIITIACYDTREKVDAYMKEFKYSYPVAMNDNKLNKTYNVQGFPTKFLITPEGNYFPVPFNYDLVGFIERYTED</sequence>
<dbReference type="PROSITE" id="PS00194">
    <property type="entry name" value="THIOREDOXIN_1"/>
    <property type="match status" value="1"/>
</dbReference>
<feature type="chain" id="PRO_5037575724" evidence="2">
    <location>
        <begin position="31"/>
        <end position="521"/>
    </location>
</feature>
<comment type="caution">
    <text evidence="4">The sequence shown here is derived from an EMBL/GenBank/DDBJ whole genome shotgun (WGS) entry which is preliminary data.</text>
</comment>
<dbReference type="InterPro" id="IPR050553">
    <property type="entry name" value="Thioredoxin_ResA/DsbE_sf"/>
</dbReference>
<name>A0A929L127_9SPHI</name>
<dbReference type="Gene3D" id="3.40.30.10">
    <property type="entry name" value="Glutaredoxin"/>
    <property type="match status" value="1"/>
</dbReference>
<evidence type="ECO:0000313" key="4">
    <source>
        <dbReference type="EMBL" id="MBE9663638.1"/>
    </source>
</evidence>
<dbReference type="InterPro" id="IPR017937">
    <property type="entry name" value="Thioredoxin_CS"/>
</dbReference>
<dbReference type="Pfam" id="PF00578">
    <property type="entry name" value="AhpC-TSA"/>
    <property type="match status" value="1"/>
</dbReference>
<evidence type="ECO:0000256" key="1">
    <source>
        <dbReference type="ARBA" id="ARBA00023284"/>
    </source>
</evidence>
<dbReference type="InterPro" id="IPR036249">
    <property type="entry name" value="Thioredoxin-like_sf"/>
</dbReference>
<dbReference type="GO" id="GO:0016491">
    <property type="term" value="F:oxidoreductase activity"/>
    <property type="evidence" value="ECO:0007669"/>
    <property type="project" value="InterPro"/>
</dbReference>
<protein>
    <submittedName>
        <fullName evidence="4">TlpA family protein disulfide reductase</fullName>
    </submittedName>
</protein>
<dbReference type="GO" id="GO:0016209">
    <property type="term" value="F:antioxidant activity"/>
    <property type="evidence" value="ECO:0007669"/>
    <property type="project" value="InterPro"/>
</dbReference>
<feature type="signal peptide" evidence="2">
    <location>
        <begin position="1"/>
        <end position="30"/>
    </location>
</feature>
<keyword evidence="2" id="KW-0732">Signal</keyword>
<evidence type="ECO:0000256" key="2">
    <source>
        <dbReference type="SAM" id="SignalP"/>
    </source>
</evidence>
<proteinExistence type="predicted"/>
<feature type="domain" description="Thioredoxin" evidence="3">
    <location>
        <begin position="384"/>
        <end position="521"/>
    </location>
</feature>
<dbReference type="SUPFAM" id="SSF52833">
    <property type="entry name" value="Thioredoxin-like"/>
    <property type="match status" value="1"/>
</dbReference>
<keyword evidence="5" id="KW-1185">Reference proteome</keyword>
<keyword evidence="1" id="KW-0676">Redox-active center</keyword>
<organism evidence="4 5">
    <name type="scientific">Mucilaginibacter myungsuensis</name>
    <dbReference type="NCBI Taxonomy" id="649104"/>
    <lineage>
        <taxon>Bacteria</taxon>
        <taxon>Pseudomonadati</taxon>
        <taxon>Bacteroidota</taxon>
        <taxon>Sphingobacteriia</taxon>
        <taxon>Sphingobacteriales</taxon>
        <taxon>Sphingobacteriaceae</taxon>
        <taxon>Mucilaginibacter</taxon>
    </lineage>
</organism>
<dbReference type="InterPro" id="IPR000866">
    <property type="entry name" value="AhpC/TSA"/>
</dbReference>
<dbReference type="InterPro" id="IPR013766">
    <property type="entry name" value="Thioredoxin_domain"/>
</dbReference>
<dbReference type="PROSITE" id="PS51352">
    <property type="entry name" value="THIOREDOXIN_2"/>
    <property type="match status" value="1"/>
</dbReference>
<evidence type="ECO:0000259" key="3">
    <source>
        <dbReference type="PROSITE" id="PS51352"/>
    </source>
</evidence>
<dbReference type="PANTHER" id="PTHR42852:SF13">
    <property type="entry name" value="PROTEIN DIPZ"/>
    <property type="match status" value="1"/>
</dbReference>